<dbReference type="PANTHER" id="PTHR43727:SF2">
    <property type="entry name" value="GROUP IV DECARBOXYLASE"/>
    <property type="match status" value="1"/>
</dbReference>
<dbReference type="HAMAP" id="MF_02120">
    <property type="entry name" value="LysA"/>
    <property type="match status" value="1"/>
</dbReference>
<dbReference type="Gene3D" id="2.40.37.10">
    <property type="entry name" value="Lyase, Ornithine Decarboxylase, Chain A, domain 1"/>
    <property type="match status" value="1"/>
</dbReference>
<feature type="binding site" evidence="5">
    <location>
        <position position="506"/>
    </location>
    <ligand>
        <name>substrate</name>
    </ligand>
</feature>
<keyword evidence="3 5" id="KW-0663">Pyridoxal phosphate</keyword>
<evidence type="ECO:0000313" key="13">
    <source>
        <dbReference type="Proteomes" id="UP000009229"/>
    </source>
</evidence>
<feature type="binding site" evidence="5">
    <location>
        <position position="450"/>
    </location>
    <ligand>
        <name>substrate</name>
    </ligand>
</feature>
<comment type="similarity">
    <text evidence="5">Belongs to the Orn/Lys/Arg decarboxylase class-II family. LysA subfamily.</text>
</comment>
<dbReference type="GO" id="GO:0008836">
    <property type="term" value="F:diaminopimelate decarboxylase activity"/>
    <property type="evidence" value="ECO:0007669"/>
    <property type="project" value="UniProtKB-UniRule"/>
</dbReference>
<reference evidence="13" key="1">
    <citation type="submission" date="2011-05" db="EMBL/GenBank/DDBJ databases">
        <title>Complete sequence of Desulfotomaculum kuznetsovii DSM 6115.</title>
        <authorList>
            <person name="Lucas S."/>
            <person name="Han J."/>
            <person name="Lapidus A."/>
            <person name="Cheng J.-F."/>
            <person name="Goodwin L."/>
            <person name="Pitluck S."/>
            <person name="Peters L."/>
            <person name="Mikhailova N."/>
            <person name="Lu M."/>
            <person name="Saunders E."/>
            <person name="Han C."/>
            <person name="Tapia R."/>
            <person name="Land M."/>
            <person name="Hauser L."/>
            <person name="Kyrpides N."/>
            <person name="Ivanova N."/>
            <person name="Pagani I."/>
            <person name="Nazina T."/>
            <person name="Ivanova A."/>
            <person name="Parshina S."/>
            <person name="Kuever J."/>
            <person name="Muyzer G."/>
            <person name="Plugge C."/>
            <person name="Stams A."/>
            <person name="Woyke T."/>
        </authorList>
    </citation>
    <scope>NUCLEOTIDE SEQUENCE [LARGE SCALE GENOMIC DNA]</scope>
    <source>
        <strain evidence="13">DSM 6115 / VKM B-1805 / 17</strain>
    </source>
</reference>
<protein>
    <recommendedName>
        <fullName evidence="5 6">Diaminopimelate decarboxylase</fullName>
        <shortName evidence="5">DAP decarboxylase</shortName>
        <shortName evidence="5">DAPDC</shortName>
        <ecNumber evidence="5 6">4.1.1.20</ecNumber>
    </recommendedName>
</protein>
<name>A0AAU8PBP2_DESK7</name>
<feature type="binding site" evidence="5">
    <location>
        <position position="409"/>
    </location>
    <ligand>
        <name>substrate</name>
    </ligand>
</feature>
<evidence type="ECO:0000256" key="9">
    <source>
        <dbReference type="SAM" id="MobiDB-lite"/>
    </source>
</evidence>
<feature type="modified residue" description="N6-(pyridoxal phosphate)lysine" evidence="5 7">
    <location>
        <position position="182"/>
    </location>
</feature>
<feature type="region of interest" description="Disordered" evidence="9">
    <location>
        <begin position="19"/>
        <end position="38"/>
    </location>
</feature>
<comment type="function">
    <text evidence="5">Specifically catalyzes the decarboxylation of meso-diaminopimelate (meso-DAP) to L-lysine.</text>
</comment>
<dbReference type="CDD" id="cd06828">
    <property type="entry name" value="PLPDE_III_DapDC"/>
    <property type="match status" value="1"/>
</dbReference>
<dbReference type="GO" id="GO:0030170">
    <property type="term" value="F:pyridoxal phosphate binding"/>
    <property type="evidence" value="ECO:0007669"/>
    <property type="project" value="UniProtKB-UniRule"/>
</dbReference>
<feature type="binding site" evidence="5">
    <location>
        <position position="446"/>
    </location>
    <ligand>
        <name>substrate</name>
    </ligand>
</feature>
<evidence type="ECO:0000259" key="11">
    <source>
        <dbReference type="Pfam" id="PF02784"/>
    </source>
</evidence>
<comment type="cofactor">
    <cofactor evidence="1 5 7 8">
        <name>pyridoxal 5'-phosphate</name>
        <dbReference type="ChEBI" id="CHEBI:597326"/>
    </cofactor>
</comment>
<feature type="binding site" evidence="5">
    <location>
        <begin position="406"/>
        <end position="409"/>
    </location>
    <ligand>
        <name>pyridoxal 5'-phosphate</name>
        <dbReference type="ChEBI" id="CHEBI:597326"/>
    </ligand>
</feature>
<dbReference type="PRINTS" id="PR01181">
    <property type="entry name" value="DAPDCRBXLASE"/>
</dbReference>
<comment type="pathway">
    <text evidence="5 8">Amino-acid biosynthesis; L-lysine biosynthesis via DAP pathway; L-lysine from DL-2,6-diaminopimelate: step 1/1.</text>
</comment>
<comment type="catalytic activity">
    <reaction evidence="5 8">
        <text>meso-2,6-diaminopimelate + H(+) = L-lysine + CO2</text>
        <dbReference type="Rhea" id="RHEA:15101"/>
        <dbReference type="ChEBI" id="CHEBI:15378"/>
        <dbReference type="ChEBI" id="CHEBI:16526"/>
        <dbReference type="ChEBI" id="CHEBI:32551"/>
        <dbReference type="ChEBI" id="CHEBI:57791"/>
        <dbReference type="EC" id="4.1.1.20"/>
    </reaction>
</comment>
<feature type="active site" description="Proton donor" evidence="7">
    <location>
        <position position="477"/>
    </location>
</feature>
<dbReference type="SUPFAM" id="SSF51419">
    <property type="entry name" value="PLP-binding barrel"/>
    <property type="match status" value="1"/>
</dbReference>
<dbReference type="InterPro" id="IPR002986">
    <property type="entry name" value="DAP_deCOOHase_LysA"/>
</dbReference>
<dbReference type="NCBIfam" id="TIGR01048">
    <property type="entry name" value="lysA"/>
    <property type="match status" value="1"/>
</dbReference>
<evidence type="ECO:0000256" key="2">
    <source>
        <dbReference type="ARBA" id="ARBA00022793"/>
    </source>
</evidence>
<dbReference type="PROSITE" id="PS00879">
    <property type="entry name" value="ODR_DC_2_2"/>
    <property type="match status" value="1"/>
</dbReference>
<dbReference type="Gene3D" id="3.20.20.10">
    <property type="entry name" value="Alanine racemase"/>
    <property type="match status" value="1"/>
</dbReference>
<evidence type="ECO:0000256" key="8">
    <source>
        <dbReference type="RuleBase" id="RU003738"/>
    </source>
</evidence>
<evidence type="ECO:0000256" key="4">
    <source>
        <dbReference type="ARBA" id="ARBA00023239"/>
    </source>
</evidence>
<dbReference type="InterPro" id="IPR022644">
    <property type="entry name" value="De-COase2_N"/>
</dbReference>
<dbReference type="EMBL" id="CP002770">
    <property type="protein sequence ID" value="AEG15435.1"/>
    <property type="molecule type" value="Genomic_DNA"/>
</dbReference>
<dbReference type="EC" id="4.1.1.20" evidence="5 6"/>
<feature type="binding site" evidence="5">
    <location>
        <position position="506"/>
    </location>
    <ligand>
        <name>pyridoxal 5'-phosphate</name>
        <dbReference type="ChEBI" id="CHEBI:597326"/>
    </ligand>
</feature>
<dbReference type="SUPFAM" id="SSF50621">
    <property type="entry name" value="Alanine racemase C-terminal domain-like"/>
    <property type="match status" value="1"/>
</dbReference>
<keyword evidence="4 5" id="KW-0456">Lyase</keyword>
<evidence type="ECO:0000256" key="7">
    <source>
        <dbReference type="PIRSR" id="PIRSR600183-50"/>
    </source>
</evidence>
<dbReference type="PRINTS" id="PR01179">
    <property type="entry name" value="ODADCRBXLASE"/>
</dbReference>
<feature type="domain" description="Orn/DAP/Arg decarboxylase 2 C-terminal" evidence="10">
    <location>
        <begin position="154"/>
        <end position="504"/>
    </location>
</feature>
<dbReference type="InterPro" id="IPR009006">
    <property type="entry name" value="Ala_racemase/Decarboxylase_C"/>
</dbReference>
<evidence type="ECO:0000313" key="12">
    <source>
        <dbReference type="EMBL" id="AEG15435.1"/>
    </source>
</evidence>
<dbReference type="PANTHER" id="PTHR43727">
    <property type="entry name" value="DIAMINOPIMELATE DECARBOXYLASE"/>
    <property type="match status" value="1"/>
</dbReference>
<dbReference type="GO" id="GO:0009089">
    <property type="term" value="P:lysine biosynthetic process via diaminopimelate"/>
    <property type="evidence" value="ECO:0007669"/>
    <property type="project" value="UniProtKB-UniRule"/>
</dbReference>
<organism evidence="12 13">
    <name type="scientific">Desulfofundulus kuznetsovii (strain DSM 6115 / VKM B-1805 / 17)</name>
    <name type="common">Desulfotomaculum kuznetsovii</name>
    <dbReference type="NCBI Taxonomy" id="760568"/>
    <lineage>
        <taxon>Bacteria</taxon>
        <taxon>Bacillati</taxon>
        <taxon>Bacillota</taxon>
        <taxon>Clostridia</taxon>
        <taxon>Eubacteriales</taxon>
        <taxon>Peptococcaceae</taxon>
        <taxon>Desulfofundulus</taxon>
    </lineage>
</organism>
<accession>A0AAU8PBP2</accession>
<dbReference type="FunFam" id="3.20.20.10:FF:000003">
    <property type="entry name" value="Diaminopimelate decarboxylase"/>
    <property type="match status" value="1"/>
</dbReference>
<feature type="domain" description="Orn/DAP/Arg decarboxylase 2 N-terminal" evidence="11">
    <location>
        <begin position="163"/>
        <end position="412"/>
    </location>
</feature>
<evidence type="ECO:0000256" key="5">
    <source>
        <dbReference type="HAMAP-Rule" id="MF_02120"/>
    </source>
</evidence>
<comment type="subunit">
    <text evidence="5">Homodimer.</text>
</comment>
<dbReference type="Pfam" id="PF00278">
    <property type="entry name" value="Orn_DAP_Arg_deC"/>
    <property type="match status" value="1"/>
</dbReference>
<gene>
    <name evidence="5" type="primary">lysA</name>
    <name evidence="12" type="ordered locus">Desku_1872</name>
</gene>
<proteinExistence type="inferred from homology"/>
<keyword evidence="13" id="KW-1185">Reference proteome</keyword>
<evidence type="ECO:0000256" key="6">
    <source>
        <dbReference type="NCBIfam" id="TIGR01048"/>
    </source>
</evidence>
<keyword evidence="2 5" id="KW-0210">Decarboxylase</keyword>
<feature type="binding site" evidence="5">
    <location>
        <position position="364"/>
    </location>
    <ligand>
        <name>pyridoxal 5'-phosphate</name>
        <dbReference type="ChEBI" id="CHEBI:597326"/>
    </ligand>
</feature>
<dbReference type="InterPro" id="IPR022657">
    <property type="entry name" value="De-COase2_CS"/>
</dbReference>
<dbReference type="InterPro" id="IPR029066">
    <property type="entry name" value="PLP-binding_barrel"/>
</dbReference>
<keyword evidence="5" id="KW-0028">Amino-acid biosynthesis</keyword>
<dbReference type="KEGG" id="dku:Desku_1872"/>
<dbReference type="InterPro" id="IPR000183">
    <property type="entry name" value="Orn/DAP/Arg_de-COase"/>
</dbReference>
<evidence type="ECO:0000256" key="1">
    <source>
        <dbReference type="ARBA" id="ARBA00001933"/>
    </source>
</evidence>
<dbReference type="InterPro" id="IPR022643">
    <property type="entry name" value="De-COase2_C"/>
</dbReference>
<sequence length="564" mass="61745">MGQNCIHYASSPFGGGVEVADNKSTPVEDPGSAEAGEKGCPPKFSCCPERLGWAVIEQVPDCHPVVALLPGGALSHQGRGFLFHVCKTAPYLGSRLILYRRYRWPFSGRIISAGGFEMKLHGTMTINCRGHLEIGGCDTVELASTFGTPLYVVDEVLFRQNCREYYRAFTEKYGAEVIYAAKTLLTLAICRLVEEEGLGMDVVSGGELYTALRAKFPMSRVYFHGNNKSREELRLALEARVGRFMVDNLYELEMLNQLAGEMHTRADVILRLTPGIEAHTHEYIKTGQIDSKFGLVIENGQALAGVKRALEMDHIILHGLHCHIGSQIFELDSYAHAAGVMMDFAARVARETGWAPSELDLGGGLGIYYAEGDQPRPVAEYADVVMRAVREKAMAHGLPVPRVIVEPGRSISGPAGTTLYTVGAVKDIPGVRKYVAVDGGMGDNPRPALYQSRYEACVANKAAAPAEEVVSIAGKCCESGDMLIWDIALPRVQPGDILAVSCTGAYNYSMSMNYNRLPRPAMVLVKDGRADIIVERETYADLLRNDVIPERLRKSRRLNVASAR</sequence>
<evidence type="ECO:0000259" key="10">
    <source>
        <dbReference type="Pfam" id="PF00278"/>
    </source>
</evidence>
<dbReference type="AlphaFoldDB" id="A0AAU8PBP2"/>
<feature type="binding site" evidence="5">
    <location>
        <position position="478"/>
    </location>
    <ligand>
        <name>substrate</name>
    </ligand>
</feature>
<dbReference type="Pfam" id="PF02784">
    <property type="entry name" value="Orn_Arg_deC_N"/>
    <property type="match status" value="1"/>
</dbReference>
<dbReference type="Proteomes" id="UP000009229">
    <property type="component" value="Chromosome"/>
</dbReference>
<evidence type="ECO:0000256" key="3">
    <source>
        <dbReference type="ARBA" id="ARBA00022898"/>
    </source>
</evidence>
<keyword evidence="5 8" id="KW-0457">Lysine biosynthesis</keyword>